<name>A0A318FBY7_KLEOX</name>
<evidence type="ECO:0000313" key="6">
    <source>
        <dbReference type="Proteomes" id="UP000247485"/>
    </source>
</evidence>
<dbReference type="EMBL" id="QJJG01000023">
    <property type="protein sequence ID" value="PXW38192.1"/>
    <property type="molecule type" value="Genomic_DNA"/>
</dbReference>
<dbReference type="SUPFAM" id="SSF46894">
    <property type="entry name" value="C-terminal effector domain of the bipartite response regulators"/>
    <property type="match status" value="1"/>
</dbReference>
<evidence type="ECO:0000256" key="2">
    <source>
        <dbReference type="PROSITE-ProRule" id="PRU01091"/>
    </source>
</evidence>
<dbReference type="InterPro" id="IPR016032">
    <property type="entry name" value="Sig_transdc_resp-reg_C-effctor"/>
</dbReference>
<evidence type="ECO:0000313" key="5">
    <source>
        <dbReference type="EMBL" id="PXW38192.1"/>
    </source>
</evidence>
<dbReference type="GO" id="GO:0006355">
    <property type="term" value="P:regulation of DNA-templated transcription"/>
    <property type="evidence" value="ECO:0007669"/>
    <property type="project" value="InterPro"/>
</dbReference>
<dbReference type="Gene3D" id="1.10.10.10">
    <property type="entry name" value="Winged helix-like DNA-binding domain superfamily/Winged helix DNA-binding domain"/>
    <property type="match status" value="1"/>
</dbReference>
<dbReference type="Pfam" id="PF00486">
    <property type="entry name" value="Trans_reg_C"/>
    <property type="match status" value="1"/>
</dbReference>
<gene>
    <name evidence="5" type="ORF">DET57_1235</name>
</gene>
<keyword evidence="3" id="KW-0472">Membrane</keyword>
<dbReference type="GO" id="GO:0003677">
    <property type="term" value="F:DNA binding"/>
    <property type="evidence" value="ECO:0007669"/>
    <property type="project" value="UniProtKB-UniRule"/>
</dbReference>
<comment type="caution">
    <text evidence="5">The sequence shown here is derived from an EMBL/GenBank/DDBJ whole genome shotgun (WGS) entry which is preliminary data.</text>
</comment>
<evidence type="ECO:0000256" key="3">
    <source>
        <dbReference type="SAM" id="Phobius"/>
    </source>
</evidence>
<dbReference type="InterPro" id="IPR036388">
    <property type="entry name" value="WH-like_DNA-bd_sf"/>
</dbReference>
<keyword evidence="1 2" id="KW-0238">DNA-binding</keyword>
<protein>
    <submittedName>
        <fullName evidence="5">DNA-binding winged helix-turn-helix (WHTH) protein</fullName>
    </submittedName>
</protein>
<dbReference type="AlphaFoldDB" id="A0A318FBY7"/>
<dbReference type="PROSITE" id="PS51755">
    <property type="entry name" value="OMPR_PHOB"/>
    <property type="match status" value="1"/>
</dbReference>
<feature type="DNA-binding region" description="OmpR/PhoB-type" evidence="2">
    <location>
        <begin position="2"/>
        <end position="107"/>
    </location>
</feature>
<evidence type="ECO:0000259" key="4">
    <source>
        <dbReference type="PROSITE" id="PS51755"/>
    </source>
</evidence>
<feature type="domain" description="OmpR/PhoB-type" evidence="4">
    <location>
        <begin position="2"/>
        <end position="107"/>
    </location>
</feature>
<feature type="transmembrane region" description="Helical" evidence="3">
    <location>
        <begin position="153"/>
        <end position="175"/>
    </location>
</feature>
<dbReference type="InterPro" id="IPR001867">
    <property type="entry name" value="OmpR/PhoB-type_DNA-bd"/>
</dbReference>
<accession>A0A318FBY7</accession>
<sequence>MSKVFVINELVAFYPEQNLLVNTSHVEKRQILGRPSSRCLEIILEDPGSIVSHQQLYDAAWENSVVETSPNTLYQTILLVRKALKAVSESTDDFIITVPRKGFVFNEKMQVKAEDVVSTPGSEHRLTENVTPSSGSKEKWQKRLLLSLKVEPILMFSIMMIVGVISLSVAGYKYVLFKQGDFTREYTYYQQLERCDLYLRQPVTLYKKEIDIFMAKHKEIISDCELYPLRYISIVSKPVTFFVVACDKSKGSARNCTSFFIRGE</sequence>
<dbReference type="Proteomes" id="UP000247485">
    <property type="component" value="Unassembled WGS sequence"/>
</dbReference>
<keyword evidence="3" id="KW-0812">Transmembrane</keyword>
<evidence type="ECO:0000256" key="1">
    <source>
        <dbReference type="ARBA" id="ARBA00023125"/>
    </source>
</evidence>
<organism evidence="5 6">
    <name type="scientific">Klebsiella oxytoca</name>
    <dbReference type="NCBI Taxonomy" id="571"/>
    <lineage>
        <taxon>Bacteria</taxon>
        <taxon>Pseudomonadati</taxon>
        <taxon>Pseudomonadota</taxon>
        <taxon>Gammaproteobacteria</taxon>
        <taxon>Enterobacterales</taxon>
        <taxon>Enterobacteriaceae</taxon>
        <taxon>Klebsiella/Raoultella group</taxon>
        <taxon>Klebsiella</taxon>
    </lineage>
</organism>
<dbReference type="SMART" id="SM00862">
    <property type="entry name" value="Trans_reg_C"/>
    <property type="match status" value="1"/>
</dbReference>
<reference evidence="5 6" key="1">
    <citation type="submission" date="2018-05" db="EMBL/GenBank/DDBJ databases">
        <title>Freshwater and sediment microbial communities from various areas in North America, analyzing microbe dynamics in response to fracking.</title>
        <authorList>
            <person name="Lamendella R."/>
        </authorList>
    </citation>
    <scope>NUCLEOTIDE SEQUENCE [LARGE SCALE GENOMIC DNA]</scope>
    <source>
        <strain evidence="5 6">67</strain>
    </source>
</reference>
<proteinExistence type="predicted"/>
<dbReference type="RefSeq" id="WP_110276665.1">
    <property type="nucleotide sequence ID" value="NZ_QJJG01000023.1"/>
</dbReference>
<dbReference type="GO" id="GO:0000160">
    <property type="term" value="P:phosphorelay signal transduction system"/>
    <property type="evidence" value="ECO:0007669"/>
    <property type="project" value="InterPro"/>
</dbReference>
<keyword evidence="3" id="KW-1133">Transmembrane helix</keyword>